<sequence length="59" mass="6875">MKSADFRIVSGLFVRPFFGILAVFFNWESWKKIRRSADFCGNNGLIGRFFTDKKSAHEQ</sequence>
<keyword evidence="1" id="KW-1133">Transmembrane helix</keyword>
<comment type="caution">
    <text evidence="2">The sequence shown here is derived from an EMBL/GenBank/DDBJ whole genome shotgun (WGS) entry which is preliminary data.</text>
</comment>
<evidence type="ECO:0000313" key="3">
    <source>
        <dbReference type="Proteomes" id="UP001162483"/>
    </source>
</evidence>
<reference evidence="2" key="1">
    <citation type="submission" date="2023-05" db="EMBL/GenBank/DDBJ databases">
        <authorList>
            <person name="Stuckert A."/>
        </authorList>
    </citation>
    <scope>NUCLEOTIDE SEQUENCE</scope>
</reference>
<keyword evidence="1" id="KW-0472">Membrane</keyword>
<feature type="transmembrane region" description="Helical" evidence="1">
    <location>
        <begin position="6"/>
        <end position="27"/>
    </location>
</feature>
<dbReference type="Proteomes" id="UP001162483">
    <property type="component" value="Unassembled WGS sequence"/>
</dbReference>
<organism evidence="2 3">
    <name type="scientific">Staurois parvus</name>
    <dbReference type="NCBI Taxonomy" id="386267"/>
    <lineage>
        <taxon>Eukaryota</taxon>
        <taxon>Metazoa</taxon>
        <taxon>Chordata</taxon>
        <taxon>Craniata</taxon>
        <taxon>Vertebrata</taxon>
        <taxon>Euteleostomi</taxon>
        <taxon>Amphibia</taxon>
        <taxon>Batrachia</taxon>
        <taxon>Anura</taxon>
        <taxon>Neobatrachia</taxon>
        <taxon>Ranoidea</taxon>
        <taxon>Ranidae</taxon>
        <taxon>Staurois</taxon>
    </lineage>
</organism>
<evidence type="ECO:0000256" key="1">
    <source>
        <dbReference type="SAM" id="Phobius"/>
    </source>
</evidence>
<keyword evidence="1" id="KW-0812">Transmembrane</keyword>
<accession>A0ABN9ATD8</accession>
<evidence type="ECO:0000313" key="2">
    <source>
        <dbReference type="EMBL" id="CAI9539296.1"/>
    </source>
</evidence>
<dbReference type="EMBL" id="CATNWA010001163">
    <property type="protein sequence ID" value="CAI9539296.1"/>
    <property type="molecule type" value="Genomic_DNA"/>
</dbReference>
<keyword evidence="3" id="KW-1185">Reference proteome</keyword>
<protein>
    <submittedName>
        <fullName evidence="2">Uncharacterized protein</fullName>
    </submittedName>
</protein>
<proteinExistence type="predicted"/>
<name>A0ABN9ATD8_9NEOB</name>
<gene>
    <name evidence="2" type="ORF">SPARVUS_LOCUS1575613</name>
</gene>